<dbReference type="InterPro" id="IPR002020">
    <property type="entry name" value="Citrate_synthase"/>
</dbReference>
<dbReference type="PANTHER" id="PTHR11739:SF8">
    <property type="entry name" value="CITRATE SYNTHASE, MITOCHONDRIAL"/>
    <property type="match status" value="1"/>
</dbReference>
<evidence type="ECO:0000256" key="2">
    <source>
        <dbReference type="RuleBase" id="RU000441"/>
    </source>
</evidence>
<dbReference type="PRINTS" id="PR00143">
    <property type="entry name" value="CITRTSNTHASE"/>
</dbReference>
<dbReference type="Pfam" id="PF00285">
    <property type="entry name" value="Citrate_synt"/>
    <property type="match status" value="1"/>
</dbReference>
<dbReference type="GO" id="GO:0005759">
    <property type="term" value="C:mitochondrial matrix"/>
    <property type="evidence" value="ECO:0007669"/>
    <property type="project" value="TreeGrafter"/>
</dbReference>
<protein>
    <recommendedName>
        <fullName evidence="2">Citrate synthase</fullName>
    </recommendedName>
</protein>
<organism evidence="3 4">
    <name type="scientific">Cricetulus griseus</name>
    <name type="common">Chinese hamster</name>
    <name type="synonym">Cricetulus barabensis griseus</name>
    <dbReference type="NCBI Taxonomy" id="10029"/>
    <lineage>
        <taxon>Eukaryota</taxon>
        <taxon>Metazoa</taxon>
        <taxon>Chordata</taxon>
        <taxon>Craniata</taxon>
        <taxon>Vertebrata</taxon>
        <taxon>Euteleostomi</taxon>
        <taxon>Mammalia</taxon>
        <taxon>Eutheria</taxon>
        <taxon>Euarchontoglires</taxon>
        <taxon>Glires</taxon>
        <taxon>Rodentia</taxon>
        <taxon>Myomorpha</taxon>
        <taxon>Muroidea</taxon>
        <taxon>Cricetidae</taxon>
        <taxon>Cricetinae</taxon>
        <taxon>Cricetulus</taxon>
    </lineage>
</organism>
<dbReference type="InterPro" id="IPR016142">
    <property type="entry name" value="Citrate_synth-like_lrg_a-sub"/>
</dbReference>
<evidence type="ECO:0000256" key="1">
    <source>
        <dbReference type="ARBA" id="ARBA00004751"/>
    </source>
</evidence>
<reference evidence="3" key="1">
    <citation type="submission" date="2025-08" db="UniProtKB">
        <authorList>
            <consortium name="Ensembl"/>
        </authorList>
    </citation>
    <scope>IDENTIFICATION</scope>
</reference>
<accession>A0A8C2LLZ7</accession>
<proteinExistence type="inferred from homology"/>
<dbReference type="GO" id="GO:0046912">
    <property type="term" value="F:acyltransferase activity, acyl groups converted into alkyl on transfer"/>
    <property type="evidence" value="ECO:0007669"/>
    <property type="project" value="InterPro"/>
</dbReference>
<dbReference type="FunFam" id="1.10.580.10:FF:000001">
    <property type="entry name" value="Citrate synthase"/>
    <property type="match status" value="1"/>
</dbReference>
<dbReference type="InterPro" id="IPR036969">
    <property type="entry name" value="Citrate_synthase_sf"/>
</dbReference>
<reference evidence="3" key="2">
    <citation type="submission" date="2025-09" db="UniProtKB">
        <authorList>
            <consortium name="Ensembl"/>
        </authorList>
    </citation>
    <scope>IDENTIFICATION</scope>
</reference>
<evidence type="ECO:0000313" key="4">
    <source>
        <dbReference type="Proteomes" id="UP000694386"/>
    </source>
</evidence>
<dbReference type="Gene3D" id="1.10.580.10">
    <property type="entry name" value="Citrate Synthase, domain 1"/>
    <property type="match status" value="2"/>
</dbReference>
<dbReference type="Ensembl" id="ENSCGRT00001008169.1">
    <property type="protein sequence ID" value="ENSCGRP00001005320.1"/>
    <property type="gene ID" value="ENSCGRG00001006977.1"/>
</dbReference>
<sequence>MALLTAAARLLGAKNSSCLVLAVQHANVSSMNLKDVLSNLIPKEQARIKAFRQQHGKTVVGQITVDMLYGGMTGMKGLVYETSVLDPDEDIRFGGHSIPDGQKLLPTAKGGEEPLPEALFWLLVTGQMPTEEQVSWLSQEWAKRAALPSHVVTMLDNLPTNLYPMSQLSAAITVLNSENNFARELIYEDCMDLIAKLPCVATKIYQNLYWEDSSIGAIDCKLDWSHNFTNMVGYTEPQFTELMHLYLTIHSDHEGGNVSGHTSHLVGSALSDTYLSFAAAMNGLAGPLHGLANQEVLVWLTQLQKETDPRYSCQREFFVPNILLELQYYGMTEMNYYTVLFGVSGALGIPAQLIWSRALGVPLEMPKSMSTDGLMKFVDSKSG</sequence>
<comment type="pathway">
    <text evidence="1">Carbohydrate metabolism; tricarboxylic acid cycle; isocitrate from oxaloacetate: step 1/2.</text>
</comment>
<keyword evidence="2" id="KW-0808">Transferase</keyword>
<dbReference type="GO" id="GO:0006099">
    <property type="term" value="P:tricarboxylic acid cycle"/>
    <property type="evidence" value="ECO:0007669"/>
    <property type="project" value="TreeGrafter"/>
</dbReference>
<dbReference type="PANTHER" id="PTHR11739">
    <property type="entry name" value="CITRATE SYNTHASE"/>
    <property type="match status" value="1"/>
</dbReference>
<dbReference type="SUPFAM" id="SSF48256">
    <property type="entry name" value="Citrate synthase"/>
    <property type="match status" value="1"/>
</dbReference>
<name>A0A8C2LLZ7_CRIGR</name>
<dbReference type="AlphaFoldDB" id="A0A8C2LLZ7"/>
<evidence type="ECO:0000313" key="3">
    <source>
        <dbReference type="Ensembl" id="ENSCGRP00001005320.1"/>
    </source>
</evidence>
<dbReference type="GO" id="GO:0005975">
    <property type="term" value="P:carbohydrate metabolic process"/>
    <property type="evidence" value="ECO:0007669"/>
    <property type="project" value="TreeGrafter"/>
</dbReference>
<dbReference type="Proteomes" id="UP000694386">
    <property type="component" value="Unplaced"/>
</dbReference>
<comment type="similarity">
    <text evidence="2">Belongs to the citrate synthase family.</text>
</comment>